<name>A0ABN2XMF2_9ACTN</name>
<protein>
    <submittedName>
        <fullName evidence="3">SRPBCC family protein</fullName>
    </submittedName>
</protein>
<organism evidence="3 4">
    <name type="scientific">Nocardioides bigeumensis</name>
    <dbReference type="NCBI Taxonomy" id="433657"/>
    <lineage>
        <taxon>Bacteria</taxon>
        <taxon>Bacillati</taxon>
        <taxon>Actinomycetota</taxon>
        <taxon>Actinomycetes</taxon>
        <taxon>Propionibacteriales</taxon>
        <taxon>Nocardioidaceae</taxon>
        <taxon>Nocardioides</taxon>
    </lineage>
</organism>
<feature type="compositionally biased region" description="Gly residues" evidence="1">
    <location>
        <begin position="147"/>
        <end position="159"/>
    </location>
</feature>
<dbReference type="PANTHER" id="PTHR38588">
    <property type="entry name" value="BLL0334 PROTEIN"/>
    <property type="match status" value="1"/>
</dbReference>
<dbReference type="InterPro" id="IPR023393">
    <property type="entry name" value="START-like_dom_sf"/>
</dbReference>
<evidence type="ECO:0000313" key="3">
    <source>
        <dbReference type="EMBL" id="GAA2113538.1"/>
    </source>
</evidence>
<keyword evidence="2" id="KW-0472">Membrane</keyword>
<gene>
    <name evidence="3" type="ORF">GCM10009843_01330</name>
</gene>
<feature type="region of interest" description="Disordered" evidence="1">
    <location>
        <begin position="146"/>
        <end position="176"/>
    </location>
</feature>
<keyword evidence="2" id="KW-0812">Transmembrane</keyword>
<reference evidence="4" key="1">
    <citation type="journal article" date="2019" name="Int. J. Syst. Evol. Microbiol.">
        <title>The Global Catalogue of Microorganisms (GCM) 10K type strain sequencing project: providing services to taxonomists for standard genome sequencing and annotation.</title>
        <authorList>
            <consortium name="The Broad Institute Genomics Platform"/>
            <consortium name="The Broad Institute Genome Sequencing Center for Infectious Disease"/>
            <person name="Wu L."/>
            <person name="Ma J."/>
        </authorList>
    </citation>
    <scope>NUCLEOTIDE SEQUENCE [LARGE SCALE GENOMIC DNA]</scope>
    <source>
        <strain evidence="4">JCM 16021</strain>
    </source>
</reference>
<dbReference type="Gene3D" id="3.30.530.20">
    <property type="match status" value="1"/>
</dbReference>
<feature type="transmembrane region" description="Helical" evidence="2">
    <location>
        <begin position="197"/>
        <end position="214"/>
    </location>
</feature>
<evidence type="ECO:0000256" key="2">
    <source>
        <dbReference type="SAM" id="Phobius"/>
    </source>
</evidence>
<keyword evidence="2" id="KW-1133">Transmembrane helix</keyword>
<evidence type="ECO:0000313" key="4">
    <source>
        <dbReference type="Proteomes" id="UP001500575"/>
    </source>
</evidence>
<proteinExistence type="predicted"/>
<dbReference type="InterPro" id="IPR010419">
    <property type="entry name" value="CO_DH_gsu"/>
</dbReference>
<dbReference type="CDD" id="cd07823">
    <property type="entry name" value="SRPBCC_5"/>
    <property type="match status" value="1"/>
</dbReference>
<dbReference type="PANTHER" id="PTHR38588:SF1">
    <property type="entry name" value="BLL0334 PROTEIN"/>
    <property type="match status" value="1"/>
</dbReference>
<dbReference type="EMBL" id="BAAAQQ010000001">
    <property type="protein sequence ID" value="GAA2113538.1"/>
    <property type="molecule type" value="Genomic_DNA"/>
</dbReference>
<sequence length="220" mass="22824">MQLKHRFAVPAKIDETWAALNDLERVALCFPGASMDSVEGDTFAGTVRLKVGPIVMRYVGSGAFASRDAENYRASVVAKGRDRSGNGTANVNVAMSLAPQPDGTEVEVVTDLAISGRAAQFGSSVITEVSDRLLLEFVDRLSEQLGGHSGSNAGSGGVAGADATQGPEPGTGSAGRAQSVETLDFGKLLGPALAKRFAPPAAVVLLLIGVFLWTRRRPAA</sequence>
<dbReference type="Pfam" id="PF06240">
    <property type="entry name" value="COXG"/>
    <property type="match status" value="1"/>
</dbReference>
<accession>A0ABN2XMF2</accession>
<dbReference type="SUPFAM" id="SSF55961">
    <property type="entry name" value="Bet v1-like"/>
    <property type="match status" value="1"/>
</dbReference>
<keyword evidence="4" id="KW-1185">Reference proteome</keyword>
<evidence type="ECO:0000256" key="1">
    <source>
        <dbReference type="SAM" id="MobiDB-lite"/>
    </source>
</evidence>
<comment type="caution">
    <text evidence="3">The sequence shown here is derived from an EMBL/GenBank/DDBJ whole genome shotgun (WGS) entry which is preliminary data.</text>
</comment>
<dbReference type="Proteomes" id="UP001500575">
    <property type="component" value="Unassembled WGS sequence"/>
</dbReference>